<organism evidence="5 6">
    <name type="scientific">Agaricus bisporus var. burnettii</name>
    <dbReference type="NCBI Taxonomy" id="192524"/>
    <lineage>
        <taxon>Eukaryota</taxon>
        <taxon>Fungi</taxon>
        <taxon>Dikarya</taxon>
        <taxon>Basidiomycota</taxon>
        <taxon>Agaricomycotina</taxon>
        <taxon>Agaricomycetes</taxon>
        <taxon>Agaricomycetidae</taxon>
        <taxon>Agaricales</taxon>
        <taxon>Agaricineae</taxon>
        <taxon>Agaricaceae</taxon>
        <taxon>Agaricus</taxon>
    </lineage>
</organism>
<feature type="DNA-binding region" description="Homeobox" evidence="1">
    <location>
        <begin position="159"/>
        <end position="209"/>
    </location>
</feature>
<feature type="domain" description="Homeobox" evidence="4">
    <location>
        <begin position="157"/>
        <end position="208"/>
    </location>
</feature>
<evidence type="ECO:0000313" key="6">
    <source>
        <dbReference type="Proteomes" id="UP000629468"/>
    </source>
</evidence>
<dbReference type="EMBL" id="JABXXO010000001">
    <property type="protein sequence ID" value="KAF7783998.1"/>
    <property type="molecule type" value="Genomic_DNA"/>
</dbReference>
<reference evidence="5 6" key="1">
    <citation type="journal article" name="Sci. Rep.">
        <title>Telomere-to-telomere assembled and centromere annotated genomes of the two main subspecies of the button mushroom Agaricus bisporus reveal especially polymorphic chromosome ends.</title>
        <authorList>
            <person name="Sonnenberg A.S.M."/>
            <person name="Sedaghat-Telgerd N."/>
            <person name="Lavrijssen B."/>
            <person name="Ohm R.A."/>
            <person name="Hendrickx P.M."/>
            <person name="Scholtmeijer K."/>
            <person name="Baars J.J.P."/>
            <person name="van Peer A."/>
        </authorList>
    </citation>
    <scope>NUCLEOTIDE SEQUENCE [LARGE SCALE GENOMIC DNA]</scope>
    <source>
        <strain evidence="5 6">H119_p4</strain>
    </source>
</reference>
<dbReference type="InterPro" id="IPR009057">
    <property type="entry name" value="Homeodomain-like_sf"/>
</dbReference>
<feature type="compositionally biased region" description="Low complexity" evidence="3">
    <location>
        <begin position="74"/>
        <end position="111"/>
    </location>
</feature>
<name>A0A8H7KKH3_AGABI</name>
<keyword evidence="1 2" id="KW-0539">Nucleus</keyword>
<proteinExistence type="predicted"/>
<protein>
    <submittedName>
        <fullName evidence="5">Transcriptional regulator family: Homeodomain</fullName>
    </submittedName>
</protein>
<accession>A0A8H7KKH3</accession>
<feature type="compositionally biased region" description="Basic residues" evidence="3">
    <location>
        <begin position="112"/>
        <end position="121"/>
    </location>
</feature>
<dbReference type="Pfam" id="PF00046">
    <property type="entry name" value="Homeodomain"/>
    <property type="match status" value="1"/>
</dbReference>
<sequence>MRIIMTLPSRGALHVLALIATDDIERTKYNDQHTHHTSADISIHRLCNTPVMRNLSPTIPPLPMDPTHTHRPTTSQSQADESISSASASSSSSTSSLSSSRLSDLSRNTRYNNRRKTRSHASPKQLDLSAKKKLSEKRKEMVDKAKSISSLDNSPANDRQLLVLRMVYDEITMYPSDAWMAIIAMIIRRSFKQVKNWFSNERQKRGTGKETVVTASTGDKYRIRPITLDNCKDWSDEWFEEVVMIHHYRILCNSRWQAGRALSDSSSIYDGRS</sequence>
<dbReference type="AlphaFoldDB" id="A0A8H7KKH3"/>
<dbReference type="Gene3D" id="1.10.10.60">
    <property type="entry name" value="Homeodomain-like"/>
    <property type="match status" value="1"/>
</dbReference>
<feature type="compositionally biased region" description="Basic and acidic residues" evidence="3">
    <location>
        <begin position="137"/>
        <end position="146"/>
    </location>
</feature>
<evidence type="ECO:0000256" key="3">
    <source>
        <dbReference type="SAM" id="MobiDB-lite"/>
    </source>
</evidence>
<evidence type="ECO:0000313" key="5">
    <source>
        <dbReference type="EMBL" id="KAF7783998.1"/>
    </source>
</evidence>
<feature type="region of interest" description="Disordered" evidence="3">
    <location>
        <begin position="52"/>
        <end position="152"/>
    </location>
</feature>
<evidence type="ECO:0000256" key="2">
    <source>
        <dbReference type="RuleBase" id="RU000682"/>
    </source>
</evidence>
<dbReference type="GO" id="GO:0003677">
    <property type="term" value="F:DNA binding"/>
    <property type="evidence" value="ECO:0007669"/>
    <property type="project" value="UniProtKB-UniRule"/>
</dbReference>
<dbReference type="GO" id="GO:0005634">
    <property type="term" value="C:nucleus"/>
    <property type="evidence" value="ECO:0007669"/>
    <property type="project" value="UniProtKB-SubCell"/>
</dbReference>
<keyword evidence="1 2" id="KW-0238">DNA-binding</keyword>
<dbReference type="CDD" id="cd00086">
    <property type="entry name" value="homeodomain"/>
    <property type="match status" value="1"/>
</dbReference>
<evidence type="ECO:0000259" key="4">
    <source>
        <dbReference type="PROSITE" id="PS50071"/>
    </source>
</evidence>
<dbReference type="PROSITE" id="PS50071">
    <property type="entry name" value="HOMEOBOX_2"/>
    <property type="match status" value="1"/>
</dbReference>
<dbReference type="SUPFAM" id="SSF46689">
    <property type="entry name" value="Homeodomain-like"/>
    <property type="match status" value="1"/>
</dbReference>
<keyword evidence="1 2" id="KW-0371">Homeobox</keyword>
<dbReference type="Proteomes" id="UP000629468">
    <property type="component" value="Unassembled WGS sequence"/>
</dbReference>
<comment type="subcellular location">
    <subcellularLocation>
        <location evidence="1 2">Nucleus</location>
    </subcellularLocation>
</comment>
<evidence type="ECO:0000256" key="1">
    <source>
        <dbReference type="PROSITE-ProRule" id="PRU00108"/>
    </source>
</evidence>
<dbReference type="SMART" id="SM00389">
    <property type="entry name" value="HOX"/>
    <property type="match status" value="1"/>
</dbReference>
<dbReference type="InterPro" id="IPR001356">
    <property type="entry name" value="HD"/>
</dbReference>
<comment type="caution">
    <text evidence="5">The sequence shown here is derived from an EMBL/GenBank/DDBJ whole genome shotgun (WGS) entry which is preliminary data.</text>
</comment>
<gene>
    <name evidence="5" type="ORF">Agabi119p4_163</name>
</gene>